<proteinExistence type="predicted"/>
<dbReference type="eggNOG" id="ENOG502QX6P">
    <property type="taxonomic scope" value="Eukaryota"/>
</dbReference>
<dbReference type="KEGG" id="pcy:PCYB_125220"/>
<evidence type="ECO:0000313" key="1">
    <source>
        <dbReference type="EMBL" id="GAB67956.1"/>
    </source>
</evidence>
<dbReference type="InterPro" id="IPR027417">
    <property type="entry name" value="P-loop_NTPase"/>
</dbReference>
<dbReference type="SUPFAM" id="SSF52540">
    <property type="entry name" value="P-loop containing nucleoside triphosphate hydrolases"/>
    <property type="match status" value="1"/>
</dbReference>
<dbReference type="RefSeq" id="XP_004223903.1">
    <property type="nucleotide sequence ID" value="XM_004223855.1"/>
</dbReference>
<accession>K6UE94</accession>
<gene>
    <name evidence="1" type="ORF">PCYB_125220</name>
</gene>
<dbReference type="GeneID" id="14694329"/>
<dbReference type="AlphaFoldDB" id="K6UE94"/>
<evidence type="ECO:0000313" key="2">
    <source>
        <dbReference type="Proteomes" id="UP000006319"/>
    </source>
</evidence>
<organism evidence="1 2">
    <name type="scientific">Plasmodium cynomolgi (strain B)</name>
    <dbReference type="NCBI Taxonomy" id="1120755"/>
    <lineage>
        <taxon>Eukaryota</taxon>
        <taxon>Sar</taxon>
        <taxon>Alveolata</taxon>
        <taxon>Apicomplexa</taxon>
        <taxon>Aconoidasida</taxon>
        <taxon>Haemosporida</taxon>
        <taxon>Plasmodiidae</taxon>
        <taxon>Plasmodium</taxon>
        <taxon>Plasmodium (Plasmodium)</taxon>
    </lineage>
</organism>
<dbReference type="VEuPathDB" id="PlasmoDB:PCYB_125220"/>
<reference evidence="1 2" key="1">
    <citation type="journal article" date="2012" name="Nat. Genet.">
        <title>Plasmodium cynomolgi genome sequences provide insight into Plasmodium vivax and the monkey malaria clade.</title>
        <authorList>
            <person name="Tachibana S."/>
            <person name="Sullivan S.A."/>
            <person name="Kawai S."/>
            <person name="Nakamura S."/>
            <person name="Kim H.R."/>
            <person name="Goto N."/>
            <person name="Arisue N."/>
            <person name="Palacpac N.M.Q."/>
            <person name="Honma H."/>
            <person name="Yagi M."/>
            <person name="Tougan T."/>
            <person name="Katakai Y."/>
            <person name="Kaneko O."/>
            <person name="Mita T."/>
            <person name="Kita K."/>
            <person name="Yasutomi Y."/>
            <person name="Sutton P.L."/>
            <person name="Shakhbatyan R."/>
            <person name="Horii T."/>
            <person name="Yasunaga T."/>
            <person name="Barnwell J.W."/>
            <person name="Escalante A.A."/>
            <person name="Carlton J.M."/>
            <person name="Tanabe K."/>
        </authorList>
    </citation>
    <scope>NUCLEOTIDE SEQUENCE [LARGE SCALE GENOMIC DNA]</scope>
    <source>
        <strain evidence="1 2">B</strain>
    </source>
</reference>
<name>K6UE94_PLACD</name>
<dbReference type="EMBL" id="DF157104">
    <property type="protein sequence ID" value="GAB67956.1"/>
    <property type="molecule type" value="Genomic_DNA"/>
</dbReference>
<dbReference type="Proteomes" id="UP000006319">
    <property type="component" value="Chromosome 12"/>
</dbReference>
<protein>
    <submittedName>
        <fullName evidence="1">Uncharacterized protein</fullName>
    </submittedName>
</protein>
<sequence length="500" mass="58828">MEKRKKKRNDDNARNVYKLKEFLANDENTSACVQCCERNSYETCNNILQYIKKDLNIPLYVLDLVSIYNHDNIAKFVKDVFAEFVNTAIPYYIHMNRNIHKRISKKKKFSIKDVCSVLSSKVDYFDSARQKNVNLFKCFFAYYYKFQRGVIRRSRKRRQRTNPELTNVNAQRESQNCKSLNTNFKWVNCLTNLKYFKYLRKYKYFLTSKKKKKFTIFFFTHNDTYFWKHISERLYSPFFIKEYICTLLKRHTKLSAIFKCSKGSGEGGDMPRVSGREDATTGNLTLMKSDKKYDAFHDNQNCYHSRGNCLHVEPDPVSYAKQRVDPTLMCSRHIRKGTNEDHLAPIRKRFILKNRYQRDDKYCVYNSQRRTLLSFYFSKINIPNICLIYGDSGVGKSTLLQFLVHIVSSNYKDISFSEKVIDRSLHSAVEGNAVEVSEGGSTNTIKQNMRESKSTAWGGKSYRHVSYTSLMRRMNHREKKNISSIPKCVHNSIRKPSVGK</sequence>
<dbReference type="OrthoDB" id="383152at2759"/>
<keyword evidence="2" id="KW-1185">Reference proteome</keyword>
<dbReference type="PhylomeDB" id="K6UE94"/>